<evidence type="ECO:0000313" key="3">
    <source>
        <dbReference type="EMBL" id="URW79272.1"/>
    </source>
</evidence>
<dbReference type="GO" id="GO:0005975">
    <property type="term" value="P:carbohydrate metabolic process"/>
    <property type="evidence" value="ECO:0007669"/>
    <property type="project" value="InterPro"/>
</dbReference>
<dbReference type="GO" id="GO:0016787">
    <property type="term" value="F:hydrolase activity"/>
    <property type="evidence" value="ECO:0007669"/>
    <property type="project" value="UniProtKB-KW"/>
</dbReference>
<dbReference type="Gene3D" id="2.60.40.1180">
    <property type="entry name" value="Golgi alpha-mannosidase II"/>
    <property type="match status" value="1"/>
</dbReference>
<organism evidence="3 4">
    <name type="scientific">Xiashengella succiniciproducens</name>
    <dbReference type="NCBI Taxonomy" id="2949635"/>
    <lineage>
        <taxon>Bacteria</taxon>
        <taxon>Pseudomonadati</taxon>
        <taxon>Bacteroidota</taxon>
        <taxon>Bacteroidia</taxon>
        <taxon>Marinilabiliales</taxon>
        <taxon>Marinilabiliaceae</taxon>
        <taxon>Xiashengella</taxon>
    </lineage>
</organism>
<name>A0A9J6ZPU4_9BACT</name>
<dbReference type="PANTHER" id="PTHR47786:SF2">
    <property type="entry name" value="GLYCOSYL HYDROLASE FAMILY 13 CATALYTIC DOMAIN-CONTAINING PROTEIN"/>
    <property type="match status" value="1"/>
</dbReference>
<sequence>MFRLKSPIYLLSVLLLMVSCGPGQNKGQAETRALDDKARLAPWAYNAVIYEVNLRQYTPEGTFEAFSNHLPRLKDLGVDILWLMPIHPIGEENRKGTLGSYYSIRDYKGVNPEYGTIDDFRALVTKAHELGLKVIIDWVANHSSWDNAWVFEHPDWYAKDSLGNMYAPFDWTDVVQFDYSNQGLRDAMKEAMIYWVREADIDGFRCDVAGMVPVDFWESAREALDSIKPVFMLAEDEDVSALLEKAFNSNYGWSFHHHMNKIAQGSEKVSDLMTWFANYSTKVPEGAFQMHFTSNHDENSWNGTAFERMGKAYKTMAVLTFTVEGMPLIYSGQEAGLNRRLEFFEKDQIDWSDLSMSTFYKELIRLKKENEALWNGNHGGKIELIATDRPEEVLMFTRRSGSNQVVAVFNLSGNEVEVSAETTISGQYPDFFTGNIVSLPLKGFSLNPWEYRIISIQE</sequence>
<dbReference type="RefSeq" id="WP_250723031.1">
    <property type="nucleotide sequence ID" value="NZ_CP098400.1"/>
</dbReference>
<dbReference type="CDD" id="cd11313">
    <property type="entry name" value="AmyAc_arch_bac_AmyA"/>
    <property type="match status" value="1"/>
</dbReference>
<dbReference type="PROSITE" id="PS51257">
    <property type="entry name" value="PROKAR_LIPOPROTEIN"/>
    <property type="match status" value="1"/>
</dbReference>
<dbReference type="EMBL" id="CP098400">
    <property type="protein sequence ID" value="URW79272.1"/>
    <property type="molecule type" value="Genomic_DNA"/>
</dbReference>
<reference evidence="3" key="2">
    <citation type="submission" date="2022-06" db="EMBL/GenBank/DDBJ databases">
        <title>Xiashengella guii gen. nov. sp. nov., a bacterium isolated form anaerobic digestion tank.</title>
        <authorList>
            <person name="Huang H."/>
        </authorList>
    </citation>
    <scope>NUCLEOTIDE SEQUENCE</scope>
    <source>
        <strain evidence="3">Ai-910</strain>
    </source>
</reference>
<dbReference type="SUPFAM" id="SSF51011">
    <property type="entry name" value="Glycosyl hydrolase domain"/>
    <property type="match status" value="1"/>
</dbReference>
<accession>A0A9J6ZPU4</accession>
<gene>
    <name evidence="3" type="ORF">M9189_10440</name>
</gene>
<dbReference type="AlphaFoldDB" id="A0A9J6ZPU4"/>
<dbReference type="Proteomes" id="UP001056426">
    <property type="component" value="Chromosome"/>
</dbReference>
<dbReference type="InterPro" id="IPR017853">
    <property type="entry name" value="GH"/>
</dbReference>
<feature type="signal peptide" evidence="1">
    <location>
        <begin position="1"/>
        <end position="25"/>
    </location>
</feature>
<keyword evidence="1" id="KW-0732">Signal</keyword>
<keyword evidence="3" id="KW-0378">Hydrolase</keyword>
<dbReference type="PANTHER" id="PTHR47786">
    <property type="entry name" value="ALPHA-1,4-GLUCAN:MALTOSE-1-PHOSPHATE MALTOSYLTRANSFERASE"/>
    <property type="match status" value="1"/>
</dbReference>
<dbReference type="Pfam" id="PF00128">
    <property type="entry name" value="Alpha-amylase"/>
    <property type="match status" value="1"/>
</dbReference>
<feature type="domain" description="Glycosyl hydrolase family 13 catalytic" evidence="2">
    <location>
        <begin position="60"/>
        <end position="367"/>
    </location>
</feature>
<dbReference type="Gene3D" id="3.20.20.80">
    <property type="entry name" value="Glycosidases"/>
    <property type="match status" value="1"/>
</dbReference>
<dbReference type="InterPro" id="IPR006047">
    <property type="entry name" value="GH13_cat_dom"/>
</dbReference>
<evidence type="ECO:0000313" key="4">
    <source>
        <dbReference type="Proteomes" id="UP001056426"/>
    </source>
</evidence>
<evidence type="ECO:0000259" key="2">
    <source>
        <dbReference type="SMART" id="SM00642"/>
    </source>
</evidence>
<dbReference type="InterPro" id="IPR013780">
    <property type="entry name" value="Glyco_hydro_b"/>
</dbReference>
<dbReference type="SMART" id="SM00642">
    <property type="entry name" value="Aamy"/>
    <property type="match status" value="1"/>
</dbReference>
<dbReference type="KEGG" id="alkq:M9189_10440"/>
<protein>
    <submittedName>
        <fullName evidence="3">Alpha-amylase family glycosyl hydrolase</fullName>
    </submittedName>
</protein>
<keyword evidence="4" id="KW-1185">Reference proteome</keyword>
<feature type="chain" id="PRO_5039940465" evidence="1">
    <location>
        <begin position="26"/>
        <end position="458"/>
    </location>
</feature>
<proteinExistence type="predicted"/>
<dbReference type="SUPFAM" id="SSF51445">
    <property type="entry name" value="(Trans)glycosidases"/>
    <property type="match status" value="1"/>
</dbReference>
<reference evidence="3" key="1">
    <citation type="submission" date="2022-05" db="EMBL/GenBank/DDBJ databases">
        <authorList>
            <person name="Sun X."/>
        </authorList>
    </citation>
    <scope>NUCLEOTIDE SEQUENCE</scope>
    <source>
        <strain evidence="3">Ai-910</strain>
    </source>
</reference>
<evidence type="ECO:0000256" key="1">
    <source>
        <dbReference type="SAM" id="SignalP"/>
    </source>
</evidence>